<proteinExistence type="predicted"/>
<dbReference type="Gene3D" id="3.10.450.430">
    <property type="entry name" value="Protein of unknown function DUF2787"/>
    <property type="match status" value="1"/>
</dbReference>
<dbReference type="EMBL" id="JAKRRX010000186">
    <property type="protein sequence ID" value="MCW8336154.1"/>
    <property type="molecule type" value="Genomic_DNA"/>
</dbReference>
<sequence>MEKVTLKVLTELDFNINSIDTQPFPISEKLTRCIMSSLRRMAKINTSIEEGLSKCNNMEIIFKNSEYDIKKEGHSTMSIFFERNSDGLWRYSTIDELRYFGDWLETALTFEFSKHDFLATNCMFGTYSKNDYPLYKLWEKNFVYNLNEDVFDIITMEC</sequence>
<reference evidence="1" key="1">
    <citation type="submission" date="2022-02" db="EMBL/GenBank/DDBJ databases">
        <title>Vibrio sp. nov., a new bacterium isolated from Bohai sea, China.</title>
        <authorList>
            <person name="Yuan Y."/>
        </authorList>
    </citation>
    <scope>NUCLEOTIDE SEQUENCE</scope>
    <source>
        <strain evidence="1">DBSS07</strain>
    </source>
</reference>
<accession>A0A9X3CHZ0</accession>
<evidence type="ECO:0000313" key="1">
    <source>
        <dbReference type="EMBL" id="MCW8336154.1"/>
    </source>
</evidence>
<name>A0A9X3CHZ0_9VIBR</name>
<dbReference type="Proteomes" id="UP001155586">
    <property type="component" value="Unassembled WGS sequence"/>
</dbReference>
<keyword evidence="2" id="KW-1185">Reference proteome</keyword>
<protein>
    <submittedName>
        <fullName evidence="1">DUF2787 family protein</fullName>
    </submittedName>
</protein>
<dbReference type="RefSeq" id="WP_265689217.1">
    <property type="nucleotide sequence ID" value="NZ_JAKRRX010000186.1"/>
</dbReference>
<dbReference type="Pfam" id="PF10980">
    <property type="entry name" value="DUF2787"/>
    <property type="match status" value="1"/>
</dbReference>
<gene>
    <name evidence="1" type="ORF">MD483_20285</name>
</gene>
<dbReference type="AlphaFoldDB" id="A0A9X3CHZ0"/>
<comment type="caution">
    <text evidence="1">The sequence shown here is derived from an EMBL/GenBank/DDBJ whole genome shotgun (WGS) entry which is preliminary data.</text>
</comment>
<evidence type="ECO:0000313" key="2">
    <source>
        <dbReference type="Proteomes" id="UP001155586"/>
    </source>
</evidence>
<organism evidence="1 2">
    <name type="scientific">Vibrio paucivorans</name>
    <dbReference type="NCBI Taxonomy" id="2829489"/>
    <lineage>
        <taxon>Bacteria</taxon>
        <taxon>Pseudomonadati</taxon>
        <taxon>Pseudomonadota</taxon>
        <taxon>Gammaproteobacteria</taxon>
        <taxon>Vibrionales</taxon>
        <taxon>Vibrionaceae</taxon>
        <taxon>Vibrio</taxon>
    </lineage>
</organism>
<dbReference type="InterPro" id="IPR021248">
    <property type="entry name" value="DUF2787"/>
</dbReference>